<dbReference type="EMBL" id="FLRE01000182">
    <property type="protein sequence ID" value="SBT46170.1"/>
    <property type="molecule type" value="Genomic_DNA"/>
</dbReference>
<reference evidence="3" key="1">
    <citation type="submission" date="2016-05" db="EMBL/GenBank/DDBJ databases">
        <authorList>
            <person name="Lavstsen T."/>
            <person name="Jespersen J.S."/>
        </authorList>
    </citation>
    <scope>NUCLEOTIDE SEQUENCE [LARGE SCALE GENOMIC DNA]</scope>
</reference>
<proteinExistence type="predicted"/>
<dbReference type="EMBL" id="FLRD01000043">
    <property type="protein sequence ID" value="SBT32787.1"/>
    <property type="molecule type" value="Genomic_DNA"/>
</dbReference>
<evidence type="ECO:0000313" key="2">
    <source>
        <dbReference type="EMBL" id="SBT32787.1"/>
    </source>
</evidence>
<organism evidence="3 4">
    <name type="scientific">Plasmodium ovale wallikeri</name>
    <dbReference type="NCBI Taxonomy" id="864142"/>
    <lineage>
        <taxon>Eukaryota</taxon>
        <taxon>Sar</taxon>
        <taxon>Alveolata</taxon>
        <taxon>Apicomplexa</taxon>
        <taxon>Aconoidasida</taxon>
        <taxon>Haemosporida</taxon>
        <taxon>Plasmodiidae</taxon>
        <taxon>Plasmodium</taxon>
        <taxon>Plasmodium (Plasmodium)</taxon>
    </lineage>
</organism>
<evidence type="ECO:0000313" key="3">
    <source>
        <dbReference type="EMBL" id="SBT46170.1"/>
    </source>
</evidence>
<dbReference type="AlphaFoldDB" id="A0A1A8ZQL8"/>
<reference evidence="4 5" key="2">
    <citation type="submission" date="2016-05" db="EMBL/GenBank/DDBJ databases">
        <authorList>
            <person name="Naeem Raeece"/>
        </authorList>
    </citation>
    <scope>NUCLEOTIDE SEQUENCE [LARGE SCALE GENOMIC DNA]</scope>
</reference>
<sequence length="132" mass="14955">MERGVRNETSVSTAEKCRRDVYLHKKDSCKQSSPVGKTSSSLTKPHGARKAYGRYMQSVWKVHAKRMEGTCKAYGRHMEGTKWDLSEQGKNCRSVHLEISLNRNVQNGEVGCVSFLRAGVYSSRLTFPRFPV</sequence>
<evidence type="ECO:0000256" key="1">
    <source>
        <dbReference type="SAM" id="MobiDB-lite"/>
    </source>
</evidence>
<evidence type="ECO:0000313" key="5">
    <source>
        <dbReference type="Proteomes" id="UP000078555"/>
    </source>
</evidence>
<name>A0A1A8ZQL8_PLAOA</name>
<dbReference type="Proteomes" id="UP000078550">
    <property type="component" value="Unassembled WGS sequence"/>
</dbReference>
<accession>A0A1A8ZQL8</accession>
<gene>
    <name evidence="2" type="ORF">POVWA1_013780</name>
    <name evidence="3" type="ORF">POVWA2_051410</name>
</gene>
<feature type="compositionally biased region" description="Polar residues" evidence="1">
    <location>
        <begin position="30"/>
        <end position="43"/>
    </location>
</feature>
<protein>
    <submittedName>
        <fullName evidence="3">Uncharacterized protein</fullName>
    </submittedName>
</protein>
<dbReference type="Proteomes" id="UP000078555">
    <property type="component" value="Unassembled WGS sequence"/>
</dbReference>
<feature type="region of interest" description="Disordered" evidence="1">
    <location>
        <begin position="27"/>
        <end position="49"/>
    </location>
</feature>
<evidence type="ECO:0000313" key="4">
    <source>
        <dbReference type="Proteomes" id="UP000078550"/>
    </source>
</evidence>
<keyword evidence="5" id="KW-1185">Reference proteome</keyword>